<keyword evidence="5" id="KW-0560">Oxidoreductase</keyword>
<dbReference type="PATRIC" id="fig|1332188.3.peg.101"/>
<evidence type="ECO:0000256" key="4">
    <source>
        <dbReference type="ARBA" id="ARBA00022827"/>
    </source>
</evidence>
<dbReference type="PANTHER" id="PTHR42913">
    <property type="entry name" value="APOPTOSIS-INDUCING FACTOR 1"/>
    <property type="match status" value="1"/>
</dbReference>
<protein>
    <submittedName>
        <fullName evidence="7">Putative NADH:ubiquinone reductase (H(+)-translocating)</fullName>
    </submittedName>
</protein>
<dbReference type="AlphaFoldDB" id="R4PVP2"/>
<dbReference type="InterPro" id="IPR051169">
    <property type="entry name" value="NADH-Q_oxidoreductase"/>
</dbReference>
<dbReference type="InterPro" id="IPR036188">
    <property type="entry name" value="FAD/NAD-bd_sf"/>
</dbReference>
<dbReference type="GO" id="GO:0019646">
    <property type="term" value="P:aerobic electron transport chain"/>
    <property type="evidence" value="ECO:0007669"/>
    <property type="project" value="TreeGrafter"/>
</dbReference>
<evidence type="ECO:0000256" key="1">
    <source>
        <dbReference type="ARBA" id="ARBA00001974"/>
    </source>
</evidence>
<dbReference type="STRING" id="1332188.L336_0101"/>
<organism evidence="7 8">
    <name type="scientific">Candidatus Saccharimonas aalborgensis</name>
    <dbReference type="NCBI Taxonomy" id="1332188"/>
    <lineage>
        <taxon>Bacteria</taxon>
        <taxon>Candidatus Saccharimonadota</taxon>
        <taxon>Candidatus Saccharimonadia</taxon>
        <taxon>Candidatus Saccharimonadales</taxon>
        <taxon>Candidatus Saccharimonadaceae</taxon>
        <taxon>Candidatus Saccharimonas</taxon>
    </lineage>
</organism>
<dbReference type="Gene3D" id="3.50.50.100">
    <property type="match status" value="1"/>
</dbReference>
<gene>
    <name evidence="7" type="ORF">L336_0101</name>
</gene>
<keyword evidence="8" id="KW-1185">Reference proteome</keyword>
<evidence type="ECO:0000259" key="6">
    <source>
        <dbReference type="Pfam" id="PF07992"/>
    </source>
</evidence>
<dbReference type="Pfam" id="PF07992">
    <property type="entry name" value="Pyr_redox_2"/>
    <property type="match status" value="1"/>
</dbReference>
<reference evidence="7 8" key="1">
    <citation type="journal article" date="2013" name="Nat. Biotechnol.">
        <title>Genome sequences of rare, uncultured bacteria obtained by differential coverage binning of multiple metagenomes.</title>
        <authorList>
            <person name="Albertsen M."/>
            <person name="Hugenholtz P."/>
            <person name="Skarshewski A."/>
            <person name="Nielsen K.L."/>
            <person name="Tyson G.W."/>
            <person name="Nielsen P.H."/>
        </authorList>
    </citation>
    <scope>NUCLEOTIDE SEQUENCE [LARGE SCALE GENOMIC DNA]</scope>
    <source>
        <strain evidence="7">TM71</strain>
    </source>
</reference>
<evidence type="ECO:0000256" key="3">
    <source>
        <dbReference type="ARBA" id="ARBA00022630"/>
    </source>
</evidence>
<sequence length="398" mass="44474">MNIIIVGGGFGGIKAALELSKDSRNHITLISDSTEFQYYPTLYSSATGHSHLESWAPLGEIFAESSNVEVYIDTITSIDVEQKVVGGESGTSYHYEVCIIAIGVVTTYFGIPGLETYAYGIKSEEEIKRLKRRLSIDIAENHHLDKNYIIIGGGPTGVELSAAMGTYLKRLMKRYHIRERTVNIRLVEAMPRILPRLSEQTSRRVTRRLKKLGVRVETGKKVERETAHELIVSGASIDSHTVIWTSGVTNHPFFANNPSVFRLAKNGRVEVDQYLQANKDIYVIGDNAATPFTGLAQTAIHDARTVARNLKRQTSGRPMKPYKAILPVQAIPVGARWAIVEWRWLRFCGWIGGLIRRVADLVGYSEVLPLGTSLGAWRAAKVYEDDYFAPTIKVKKRR</sequence>
<feature type="domain" description="FAD/NAD(P)-binding" evidence="6">
    <location>
        <begin position="1"/>
        <end position="302"/>
    </location>
</feature>
<dbReference type="PRINTS" id="PR00368">
    <property type="entry name" value="FADPNR"/>
</dbReference>
<proteinExistence type="inferred from homology"/>
<dbReference type="PANTHER" id="PTHR42913:SF3">
    <property type="entry name" value="64 KDA MITOCHONDRIAL NADH DEHYDROGENASE (EUROFUNG)"/>
    <property type="match status" value="1"/>
</dbReference>
<dbReference type="GO" id="GO:0003955">
    <property type="term" value="F:NAD(P)H dehydrogenase (quinone) activity"/>
    <property type="evidence" value="ECO:0007669"/>
    <property type="project" value="TreeGrafter"/>
</dbReference>
<dbReference type="RefSeq" id="WP_015641263.1">
    <property type="nucleotide sequence ID" value="NC_021219.1"/>
</dbReference>
<keyword evidence="4" id="KW-0274">FAD</keyword>
<evidence type="ECO:0000256" key="2">
    <source>
        <dbReference type="ARBA" id="ARBA00005272"/>
    </source>
</evidence>
<dbReference type="InterPro" id="IPR023753">
    <property type="entry name" value="FAD/NAD-binding_dom"/>
</dbReference>
<evidence type="ECO:0000313" key="7">
    <source>
        <dbReference type="EMBL" id="AGL61812.1"/>
    </source>
</evidence>
<comment type="similarity">
    <text evidence="2">Belongs to the NADH dehydrogenase family.</text>
</comment>
<name>R4PVP2_9BACT</name>
<dbReference type="SUPFAM" id="SSF51905">
    <property type="entry name" value="FAD/NAD(P)-binding domain"/>
    <property type="match status" value="2"/>
</dbReference>
<evidence type="ECO:0000256" key="5">
    <source>
        <dbReference type="ARBA" id="ARBA00023002"/>
    </source>
</evidence>
<dbReference type="OrthoDB" id="9781621at2"/>
<dbReference type="Proteomes" id="UP000013893">
    <property type="component" value="Chromosome"/>
</dbReference>
<comment type="cofactor">
    <cofactor evidence="1">
        <name>FAD</name>
        <dbReference type="ChEBI" id="CHEBI:57692"/>
    </cofactor>
</comment>
<keyword evidence="3" id="KW-0285">Flavoprotein</keyword>
<dbReference type="PRINTS" id="PR00411">
    <property type="entry name" value="PNDRDTASEI"/>
</dbReference>
<accession>R4PVP2</accession>
<keyword evidence="7" id="KW-0830">Ubiquinone</keyword>
<evidence type="ECO:0000313" key="8">
    <source>
        <dbReference type="Proteomes" id="UP000013893"/>
    </source>
</evidence>
<dbReference type="EMBL" id="CP005957">
    <property type="protein sequence ID" value="AGL61812.1"/>
    <property type="molecule type" value="Genomic_DNA"/>
</dbReference>
<dbReference type="HOGENOM" id="CLU_021377_7_2_0"/>
<dbReference type="KEGG" id="saal:L336_0101"/>